<dbReference type="SUPFAM" id="SSF51120">
    <property type="entry name" value="beta-Roll"/>
    <property type="match status" value="5"/>
</dbReference>
<dbReference type="Pfam" id="PF00353">
    <property type="entry name" value="HemolysinCabind"/>
    <property type="match status" value="7"/>
</dbReference>
<reference evidence="4 5" key="1">
    <citation type="submission" date="2020-06" db="EMBL/GenBank/DDBJ databases">
        <title>Rhizobium sp.nov. isolated from the tomato plant.</title>
        <authorList>
            <person name="Thin K.K."/>
            <person name="Zhang X."/>
            <person name="He S."/>
        </authorList>
    </citation>
    <scope>NUCLEOTIDE SEQUENCE [LARGE SCALE GENOMIC DNA]</scope>
    <source>
        <strain evidence="4 5">DBTS2</strain>
    </source>
</reference>
<dbReference type="PROSITE" id="PS00330">
    <property type="entry name" value="HEMOLYSIN_CALCIUM"/>
    <property type="match status" value="5"/>
</dbReference>
<gene>
    <name evidence="4" type="ORF">HV823_04130</name>
</gene>
<dbReference type="PANTHER" id="PTHR38340">
    <property type="entry name" value="S-LAYER PROTEIN"/>
    <property type="match status" value="1"/>
</dbReference>
<keyword evidence="2" id="KW-0964">Secreted</keyword>
<dbReference type="PRINTS" id="PR00313">
    <property type="entry name" value="CABNDNGRPT"/>
</dbReference>
<dbReference type="PANTHER" id="PTHR38340:SF1">
    <property type="entry name" value="S-LAYER PROTEIN"/>
    <property type="match status" value="1"/>
</dbReference>
<evidence type="ECO:0000256" key="1">
    <source>
        <dbReference type="ARBA" id="ARBA00004613"/>
    </source>
</evidence>
<accession>A0ABX2Q9N2</accession>
<keyword evidence="5" id="KW-1185">Reference proteome</keyword>
<dbReference type="EMBL" id="JABXYK010000002">
    <property type="protein sequence ID" value="NVP54442.1"/>
    <property type="molecule type" value="Genomic_DNA"/>
</dbReference>
<dbReference type="Proteomes" id="UP000659172">
    <property type="component" value="Unassembled WGS sequence"/>
</dbReference>
<dbReference type="InterPro" id="IPR011049">
    <property type="entry name" value="Serralysin-like_metalloprot_C"/>
</dbReference>
<evidence type="ECO:0000313" key="5">
    <source>
        <dbReference type="Proteomes" id="UP000659172"/>
    </source>
</evidence>
<proteinExistence type="predicted"/>
<evidence type="ECO:0008006" key="6">
    <source>
        <dbReference type="Google" id="ProtNLM"/>
    </source>
</evidence>
<evidence type="ECO:0000256" key="3">
    <source>
        <dbReference type="SAM" id="MobiDB-lite"/>
    </source>
</evidence>
<protein>
    <recommendedName>
        <fullName evidence="6">Calcium-binding protein</fullName>
    </recommendedName>
</protein>
<feature type="region of interest" description="Disordered" evidence="3">
    <location>
        <begin position="439"/>
        <end position="472"/>
    </location>
</feature>
<dbReference type="InterPro" id="IPR001343">
    <property type="entry name" value="Hemolysn_Ca-bd"/>
</dbReference>
<dbReference type="Gene3D" id="2.150.10.10">
    <property type="entry name" value="Serralysin-like metalloprotease, C-terminal"/>
    <property type="match status" value="4"/>
</dbReference>
<dbReference type="InterPro" id="IPR018511">
    <property type="entry name" value="Hemolysin-typ_Ca-bd_CS"/>
</dbReference>
<comment type="caution">
    <text evidence="4">The sequence shown here is derived from an EMBL/GenBank/DDBJ whole genome shotgun (WGS) entry which is preliminary data.</text>
</comment>
<sequence length="682" mass="70833">MVKLIGSVADDTFELSGSYDEISAEAGSGFDIVRLTADASASRFILDEPSGVEQIDLRSSYLTGTDQDDLFDVSGVSSIVGEFLDSDYGVGDNGYFRLGGGNDIFIGHVGRDLINGGSGNDTLAGGAGDDWFIVSDSSGTDTFDGGDGSDKLIISGLVSINELRLSIAASIETLTLEFGHLRGTEASDIFDLSGVSTVRYFDDNDDPHDIILDSGNDIFDGSATGDRVRGGDGIDWLDGRDGSDGLHGEAGDDVLYGGAGNDVLRGGDGMDTIDGGADDDEIDGGDGDDVLKGGDGADYVTGGSGNDLIEGGFGNDFLVGGQGSNVLKGGDGNDVFLISGNDTVDGGAGYDKIKLSGTLTLASIVASETFPGIEGIDVKILRGTNDANEFDLRGMEVLGRVSLGDGSDYYLGASGDDKVEGGAGDDYLSGNAGRDWLQGDRGKDVLRGGSGNDTLRGGSSNDILNGGHGKDVLDGGKGNDSYFVDNKGDQISEFAKEGSDFVRASVSFTLPEHVEYLTLTGKSNLSGTGSASRNFITGNSGNNTLEGAKGNDVLKGAAGNDKLVGGRGSDDLFGGKGKDIFLFKSLLDSTSEKSGRDTVSDFSQKQGDRINLSAIDAKYTTIRNEAFTFIGRDKFSEKAGELRYEKKGGDTYVYADVDADGKADLCIHLDGLVSFRANDFIL</sequence>
<evidence type="ECO:0000313" key="4">
    <source>
        <dbReference type="EMBL" id="NVP54442.1"/>
    </source>
</evidence>
<evidence type="ECO:0000256" key="2">
    <source>
        <dbReference type="ARBA" id="ARBA00022525"/>
    </source>
</evidence>
<name>A0ABX2Q9N2_9HYPH</name>
<dbReference type="InterPro" id="IPR050557">
    <property type="entry name" value="RTX_toxin/Mannuronan_C5-epim"/>
</dbReference>
<comment type="subcellular location">
    <subcellularLocation>
        <location evidence="1">Secreted</location>
    </subcellularLocation>
</comment>
<organism evidence="4 5">
    <name type="scientific">Mycoplana rhizolycopersici</name>
    <dbReference type="NCBI Taxonomy" id="2746702"/>
    <lineage>
        <taxon>Bacteria</taxon>
        <taxon>Pseudomonadati</taxon>
        <taxon>Pseudomonadota</taxon>
        <taxon>Alphaproteobacteria</taxon>
        <taxon>Hyphomicrobiales</taxon>
        <taxon>Rhizobiaceae</taxon>
        <taxon>Mycoplana</taxon>
    </lineage>
</organism>
<dbReference type="RefSeq" id="WP_176948461.1">
    <property type="nucleotide sequence ID" value="NZ_JABXYK010000002.1"/>
</dbReference>